<dbReference type="InterPro" id="IPR000014">
    <property type="entry name" value="PAS"/>
</dbReference>
<dbReference type="SMART" id="SM00091">
    <property type="entry name" value="PAS"/>
    <property type="match status" value="2"/>
</dbReference>
<dbReference type="InterPro" id="IPR036890">
    <property type="entry name" value="HATPase_C_sf"/>
</dbReference>
<evidence type="ECO:0000256" key="6">
    <source>
        <dbReference type="PROSITE-ProRule" id="PRU00169"/>
    </source>
</evidence>
<dbReference type="RefSeq" id="WP_092439298.1">
    <property type="nucleotide sequence ID" value="NZ_FMYP01000046.1"/>
</dbReference>
<evidence type="ECO:0000313" key="12">
    <source>
        <dbReference type="Proteomes" id="UP000199452"/>
    </source>
</evidence>
<feature type="domain" description="PAS" evidence="9">
    <location>
        <begin position="135"/>
        <end position="205"/>
    </location>
</feature>
<feature type="domain" description="PAS" evidence="9">
    <location>
        <begin position="261"/>
        <end position="337"/>
    </location>
</feature>
<dbReference type="InterPro" id="IPR001789">
    <property type="entry name" value="Sig_transdc_resp-reg_receiver"/>
</dbReference>
<dbReference type="InterPro" id="IPR000700">
    <property type="entry name" value="PAS-assoc_C"/>
</dbReference>
<evidence type="ECO:0000256" key="3">
    <source>
        <dbReference type="ARBA" id="ARBA00022553"/>
    </source>
</evidence>
<dbReference type="SUPFAM" id="SSF47384">
    <property type="entry name" value="Homodimeric domain of signal transducing histidine kinase"/>
    <property type="match status" value="1"/>
</dbReference>
<dbReference type="AlphaFoldDB" id="A0A1G6NW38"/>
<dbReference type="GO" id="GO:0006355">
    <property type="term" value="P:regulation of DNA-templated transcription"/>
    <property type="evidence" value="ECO:0007669"/>
    <property type="project" value="InterPro"/>
</dbReference>
<dbReference type="InterPro" id="IPR003661">
    <property type="entry name" value="HisK_dim/P_dom"/>
</dbReference>
<dbReference type="GO" id="GO:0000155">
    <property type="term" value="F:phosphorelay sensor kinase activity"/>
    <property type="evidence" value="ECO:0007669"/>
    <property type="project" value="InterPro"/>
</dbReference>
<evidence type="ECO:0000256" key="5">
    <source>
        <dbReference type="ARBA" id="ARBA00022777"/>
    </source>
</evidence>
<dbReference type="PROSITE" id="PS50109">
    <property type="entry name" value="HIS_KIN"/>
    <property type="match status" value="1"/>
</dbReference>
<dbReference type="InterPro" id="IPR004358">
    <property type="entry name" value="Sig_transdc_His_kin-like_C"/>
</dbReference>
<dbReference type="InterPro" id="IPR005467">
    <property type="entry name" value="His_kinase_dom"/>
</dbReference>
<sequence>MDTISVLIIEDNQGDARLIEEYLRLDLSVTYSIHFTSTLADSLLRIRGQKFDIILVDLGLPDSQGMSTFDEIVSINPRSPIVIITGVDNENLGIEAIRKGALNYLPKNQVNAILLNRTIKHSIQLKRINEELFETREKYKSIFEEAPNMILSLDSEGIILDCNNRTYLLLGYTKDELVGQSFTKMFYPASAEKATQSLREIFKTGLICSDELKMARKNGEEVTVLVNSSVLNNSIGEELRAYCIIEDITGRKRLEEEIRVSEVKHRTLFETMLQGVIYQAADGAIISANKASERILGLTLDQMMGRTSFDPRWKAIHEDGSDFIGEAHPSIEALKTGKEISNVVMGIFNPQNERTTWINVNAVPQFVAGESIAYQVYTTFEDITDRKIIEQGLISAKEKAEESDKLKTAFLRNISHEIRTPLNAIVGFSSLLDNPRLSIEKQRSFIETINRSSDHLLAIVNDVVEFSNIEAGILQLNKDEFNLNTIMNDLYNRFNTLISGKSLEFGFDIGLSDPAANIITDVTKLTQILSNLTNNALKFTSQGKINIGYSLIDGNIQFHVSDTGIGISEDKFTKIFDRFYQVEHSEARLCEGTGLGLSICKAYAELLGGKMWVTSTQNEGSTFFFTIPYDIVKNKNIGDHHISEEKNSEVLTTKIVLVAEDDVINFELVRELLSDLNIKVRHALTGSNAIQLCKIEPPDLILMDLRMPDMDGFEATKRIKEFLPDIPVIALTAYSTEIDRNKAFSCGCSDFVTKPFTRKVLISKINEHLFR</sequence>
<dbReference type="InterPro" id="IPR035965">
    <property type="entry name" value="PAS-like_dom_sf"/>
</dbReference>
<dbReference type="SUPFAM" id="SSF55874">
    <property type="entry name" value="ATPase domain of HSP90 chaperone/DNA topoisomerase II/histidine kinase"/>
    <property type="match status" value="1"/>
</dbReference>
<feature type="modified residue" description="4-aspartylphosphate" evidence="6">
    <location>
        <position position="57"/>
    </location>
</feature>
<dbReference type="CDD" id="cd00130">
    <property type="entry name" value="PAS"/>
    <property type="match status" value="2"/>
</dbReference>
<dbReference type="CDD" id="cd17546">
    <property type="entry name" value="REC_hyHK_CKI1_RcsC-like"/>
    <property type="match status" value="1"/>
</dbReference>
<dbReference type="SUPFAM" id="SSF52172">
    <property type="entry name" value="CheY-like"/>
    <property type="match status" value="2"/>
</dbReference>
<dbReference type="Pfam" id="PF13426">
    <property type="entry name" value="PAS_9"/>
    <property type="match status" value="1"/>
</dbReference>
<dbReference type="Gene3D" id="1.10.287.130">
    <property type="match status" value="1"/>
</dbReference>
<gene>
    <name evidence="11" type="ORF">SAMN05216323_104615</name>
</gene>
<dbReference type="InterPro" id="IPR036097">
    <property type="entry name" value="HisK_dim/P_sf"/>
</dbReference>
<dbReference type="InterPro" id="IPR013767">
    <property type="entry name" value="PAS_fold"/>
</dbReference>
<dbReference type="CDD" id="cd00082">
    <property type="entry name" value="HisKA"/>
    <property type="match status" value="1"/>
</dbReference>
<dbReference type="Gene3D" id="3.30.565.10">
    <property type="entry name" value="Histidine kinase-like ATPase, C-terminal domain"/>
    <property type="match status" value="1"/>
</dbReference>
<keyword evidence="5" id="KW-0418">Kinase</keyword>
<dbReference type="Pfam" id="PF00512">
    <property type="entry name" value="HisKA"/>
    <property type="match status" value="1"/>
</dbReference>
<dbReference type="InterPro" id="IPR011006">
    <property type="entry name" value="CheY-like_superfamily"/>
</dbReference>
<dbReference type="Pfam" id="PF00989">
    <property type="entry name" value="PAS"/>
    <property type="match status" value="1"/>
</dbReference>
<dbReference type="SUPFAM" id="SSF55785">
    <property type="entry name" value="PYP-like sensor domain (PAS domain)"/>
    <property type="match status" value="2"/>
</dbReference>
<evidence type="ECO:0000259" key="10">
    <source>
        <dbReference type="PROSITE" id="PS50113"/>
    </source>
</evidence>
<evidence type="ECO:0000259" key="8">
    <source>
        <dbReference type="PROSITE" id="PS50110"/>
    </source>
</evidence>
<feature type="domain" description="Response regulatory" evidence="8">
    <location>
        <begin position="655"/>
        <end position="769"/>
    </location>
</feature>
<accession>A0A1G6NW38</accession>
<organism evidence="11 12">
    <name type="scientific">Williamwhitmania taraxaci</name>
    <dbReference type="NCBI Taxonomy" id="1640674"/>
    <lineage>
        <taxon>Bacteria</taxon>
        <taxon>Pseudomonadati</taxon>
        <taxon>Bacteroidota</taxon>
        <taxon>Bacteroidia</taxon>
        <taxon>Bacteroidales</taxon>
        <taxon>Williamwhitmaniaceae</taxon>
        <taxon>Williamwhitmania</taxon>
    </lineage>
</organism>
<dbReference type="PROSITE" id="PS50110">
    <property type="entry name" value="RESPONSE_REGULATORY"/>
    <property type="match status" value="2"/>
</dbReference>
<evidence type="ECO:0000256" key="4">
    <source>
        <dbReference type="ARBA" id="ARBA00022679"/>
    </source>
</evidence>
<dbReference type="SMART" id="SM00448">
    <property type="entry name" value="REC"/>
    <property type="match status" value="2"/>
</dbReference>
<feature type="domain" description="PAC" evidence="10">
    <location>
        <begin position="208"/>
        <end position="260"/>
    </location>
</feature>
<dbReference type="EC" id="2.7.13.3" evidence="2"/>
<keyword evidence="4" id="KW-0808">Transferase</keyword>
<dbReference type="SMART" id="SM00387">
    <property type="entry name" value="HATPase_c"/>
    <property type="match status" value="1"/>
</dbReference>
<dbReference type="CDD" id="cd16922">
    <property type="entry name" value="HATPase_EvgS-ArcB-TorS-like"/>
    <property type="match status" value="1"/>
</dbReference>
<protein>
    <recommendedName>
        <fullName evidence="2">histidine kinase</fullName>
        <ecNumber evidence="2">2.7.13.3</ecNumber>
    </recommendedName>
</protein>
<proteinExistence type="predicted"/>
<evidence type="ECO:0000256" key="1">
    <source>
        <dbReference type="ARBA" id="ARBA00000085"/>
    </source>
</evidence>
<name>A0A1G6NW38_9BACT</name>
<dbReference type="FunFam" id="3.30.565.10:FF:000010">
    <property type="entry name" value="Sensor histidine kinase RcsC"/>
    <property type="match status" value="1"/>
</dbReference>
<keyword evidence="3 6" id="KW-0597">Phosphoprotein</keyword>
<dbReference type="OrthoDB" id="9796457at2"/>
<reference evidence="11 12" key="1">
    <citation type="submission" date="2016-09" db="EMBL/GenBank/DDBJ databases">
        <authorList>
            <person name="Capua I."/>
            <person name="De Benedictis P."/>
            <person name="Joannis T."/>
            <person name="Lombin L.H."/>
            <person name="Cattoli G."/>
        </authorList>
    </citation>
    <scope>NUCLEOTIDE SEQUENCE [LARGE SCALE GENOMIC DNA]</scope>
    <source>
        <strain evidence="11 12">A7P-90m</strain>
    </source>
</reference>
<dbReference type="SMART" id="SM00388">
    <property type="entry name" value="HisKA"/>
    <property type="match status" value="1"/>
</dbReference>
<dbReference type="EMBL" id="FMYP01000046">
    <property type="protein sequence ID" value="SDC72009.1"/>
    <property type="molecule type" value="Genomic_DNA"/>
</dbReference>
<keyword evidence="12" id="KW-1185">Reference proteome</keyword>
<dbReference type="Gene3D" id="3.40.50.2300">
    <property type="match status" value="2"/>
</dbReference>
<evidence type="ECO:0000259" key="7">
    <source>
        <dbReference type="PROSITE" id="PS50109"/>
    </source>
</evidence>
<evidence type="ECO:0000259" key="9">
    <source>
        <dbReference type="PROSITE" id="PS50112"/>
    </source>
</evidence>
<dbReference type="PROSITE" id="PS50112">
    <property type="entry name" value="PAS"/>
    <property type="match status" value="2"/>
</dbReference>
<dbReference type="Pfam" id="PF00072">
    <property type="entry name" value="Response_reg"/>
    <property type="match status" value="2"/>
</dbReference>
<dbReference type="PROSITE" id="PS50113">
    <property type="entry name" value="PAC"/>
    <property type="match status" value="1"/>
</dbReference>
<dbReference type="Pfam" id="PF02518">
    <property type="entry name" value="HATPase_c"/>
    <property type="match status" value="1"/>
</dbReference>
<evidence type="ECO:0000256" key="2">
    <source>
        <dbReference type="ARBA" id="ARBA00012438"/>
    </source>
</evidence>
<evidence type="ECO:0000313" key="11">
    <source>
        <dbReference type="EMBL" id="SDC72009.1"/>
    </source>
</evidence>
<comment type="catalytic activity">
    <reaction evidence="1">
        <text>ATP + protein L-histidine = ADP + protein N-phospho-L-histidine.</text>
        <dbReference type="EC" id="2.7.13.3"/>
    </reaction>
</comment>
<dbReference type="PRINTS" id="PR00344">
    <property type="entry name" value="BCTRLSENSOR"/>
</dbReference>
<dbReference type="PANTHER" id="PTHR43047">
    <property type="entry name" value="TWO-COMPONENT HISTIDINE PROTEIN KINASE"/>
    <property type="match status" value="1"/>
</dbReference>
<feature type="domain" description="Response regulatory" evidence="8">
    <location>
        <begin position="5"/>
        <end position="122"/>
    </location>
</feature>
<dbReference type="STRING" id="1640674.SAMN05216323_104615"/>
<feature type="domain" description="Histidine kinase" evidence="7">
    <location>
        <begin position="413"/>
        <end position="631"/>
    </location>
</feature>
<feature type="modified residue" description="4-aspartylphosphate" evidence="6">
    <location>
        <position position="704"/>
    </location>
</feature>
<dbReference type="PANTHER" id="PTHR43047:SF64">
    <property type="entry name" value="HISTIDINE KINASE CONTAINING CHEY-HOMOLOGOUS RECEIVER DOMAIN AND PAS DOMAIN-RELATED"/>
    <property type="match status" value="1"/>
</dbReference>
<dbReference type="Proteomes" id="UP000199452">
    <property type="component" value="Unassembled WGS sequence"/>
</dbReference>
<dbReference type="InterPro" id="IPR003594">
    <property type="entry name" value="HATPase_dom"/>
</dbReference>
<dbReference type="NCBIfam" id="TIGR00229">
    <property type="entry name" value="sensory_box"/>
    <property type="match status" value="2"/>
</dbReference>
<dbReference type="Gene3D" id="3.30.450.20">
    <property type="entry name" value="PAS domain"/>
    <property type="match status" value="2"/>
</dbReference>